<keyword evidence="2" id="KW-0695">RNA-directed DNA polymerase</keyword>
<evidence type="ECO:0000256" key="1">
    <source>
        <dbReference type="SAM" id="Coils"/>
    </source>
</evidence>
<dbReference type="InterPro" id="IPR032567">
    <property type="entry name" value="RTL1-rel"/>
</dbReference>
<sequence>RITHVYRNLPLQFDDKIRAINALPLEMCEFDIILGMDWLTEHHAMIDCRSYRVIFGDIHAPEFIYHGSLPGKSMQIISALQARTLLSHGCEGFLATIHDTTSDVPSIHDQPIVSEYPDVFPDELSEIPPVREVEFNIELIPGAEPISKAPYRMALIELKELKDQLQELIKGVKRLVAGIVRATLYSSECVTMGCTSFICQEKGW</sequence>
<evidence type="ECO:0000313" key="2">
    <source>
        <dbReference type="EMBL" id="GFC92675.1"/>
    </source>
</evidence>
<feature type="non-terminal residue" evidence="2">
    <location>
        <position position="1"/>
    </location>
</feature>
<dbReference type="PANTHER" id="PTHR15503">
    <property type="entry name" value="LDOC1 RELATED"/>
    <property type="match status" value="1"/>
</dbReference>
<accession>A0A699S5Y1</accession>
<dbReference type="GO" id="GO:0003964">
    <property type="term" value="F:RNA-directed DNA polymerase activity"/>
    <property type="evidence" value="ECO:0007669"/>
    <property type="project" value="UniProtKB-KW"/>
</dbReference>
<name>A0A699S5Y1_TANCI</name>
<proteinExistence type="predicted"/>
<dbReference type="AlphaFoldDB" id="A0A699S5Y1"/>
<gene>
    <name evidence="2" type="ORF">Tci_864645</name>
</gene>
<dbReference type="EMBL" id="BKCJ011138830">
    <property type="protein sequence ID" value="GFC92675.1"/>
    <property type="molecule type" value="Genomic_DNA"/>
</dbReference>
<dbReference type="InterPro" id="IPR043502">
    <property type="entry name" value="DNA/RNA_pol_sf"/>
</dbReference>
<dbReference type="Pfam" id="PF08284">
    <property type="entry name" value="RVP_2"/>
    <property type="match status" value="1"/>
</dbReference>
<protein>
    <submittedName>
        <fullName evidence="2">Putative reverse transcriptase domain, aspartic peptidase domain protein</fullName>
    </submittedName>
</protein>
<comment type="caution">
    <text evidence="2">The sequence shown here is derived from an EMBL/GenBank/DDBJ whole genome shotgun (WGS) entry which is preliminary data.</text>
</comment>
<keyword evidence="2" id="KW-0808">Transferase</keyword>
<feature type="coiled-coil region" evidence="1">
    <location>
        <begin position="151"/>
        <end position="178"/>
    </location>
</feature>
<dbReference type="InterPro" id="IPR021109">
    <property type="entry name" value="Peptidase_aspartic_dom_sf"/>
</dbReference>
<reference evidence="2" key="1">
    <citation type="journal article" date="2019" name="Sci. Rep.">
        <title>Draft genome of Tanacetum cinerariifolium, the natural source of mosquito coil.</title>
        <authorList>
            <person name="Yamashiro T."/>
            <person name="Shiraishi A."/>
            <person name="Satake H."/>
            <person name="Nakayama K."/>
        </authorList>
    </citation>
    <scope>NUCLEOTIDE SEQUENCE</scope>
</reference>
<dbReference type="PANTHER" id="PTHR15503:SF45">
    <property type="entry name" value="RNA-DIRECTED DNA POLYMERASE HOMOLOG"/>
    <property type="match status" value="1"/>
</dbReference>
<dbReference type="Gene3D" id="2.40.70.10">
    <property type="entry name" value="Acid Proteases"/>
    <property type="match status" value="1"/>
</dbReference>
<keyword evidence="2" id="KW-0548">Nucleotidyltransferase</keyword>
<organism evidence="2">
    <name type="scientific">Tanacetum cinerariifolium</name>
    <name type="common">Dalmatian daisy</name>
    <name type="synonym">Chrysanthemum cinerariifolium</name>
    <dbReference type="NCBI Taxonomy" id="118510"/>
    <lineage>
        <taxon>Eukaryota</taxon>
        <taxon>Viridiplantae</taxon>
        <taxon>Streptophyta</taxon>
        <taxon>Embryophyta</taxon>
        <taxon>Tracheophyta</taxon>
        <taxon>Spermatophyta</taxon>
        <taxon>Magnoliopsida</taxon>
        <taxon>eudicotyledons</taxon>
        <taxon>Gunneridae</taxon>
        <taxon>Pentapetalae</taxon>
        <taxon>asterids</taxon>
        <taxon>campanulids</taxon>
        <taxon>Asterales</taxon>
        <taxon>Asteraceae</taxon>
        <taxon>Asteroideae</taxon>
        <taxon>Anthemideae</taxon>
        <taxon>Anthemidinae</taxon>
        <taxon>Tanacetum</taxon>
    </lineage>
</organism>
<keyword evidence="1" id="KW-0175">Coiled coil</keyword>
<dbReference type="Gene3D" id="3.10.10.10">
    <property type="entry name" value="HIV Type 1 Reverse Transcriptase, subunit A, domain 1"/>
    <property type="match status" value="1"/>
</dbReference>
<dbReference type="SUPFAM" id="SSF56672">
    <property type="entry name" value="DNA/RNA polymerases"/>
    <property type="match status" value="1"/>
</dbReference>